<dbReference type="GO" id="GO:0016787">
    <property type="term" value="F:hydrolase activity"/>
    <property type="evidence" value="ECO:0007669"/>
    <property type="project" value="UniProtKB-KW"/>
</dbReference>
<dbReference type="PANTHER" id="PTHR43798:SF31">
    <property type="entry name" value="AB HYDROLASE SUPERFAMILY PROTEIN YCLE"/>
    <property type="match status" value="1"/>
</dbReference>
<dbReference type="Gene3D" id="3.40.50.1820">
    <property type="entry name" value="alpha/beta hydrolase"/>
    <property type="match status" value="1"/>
</dbReference>
<dbReference type="SUPFAM" id="SSF53474">
    <property type="entry name" value="alpha/beta-Hydrolases"/>
    <property type="match status" value="1"/>
</dbReference>
<dbReference type="Proteomes" id="UP001165308">
    <property type="component" value="Unassembled WGS sequence"/>
</dbReference>
<dbReference type="InterPro" id="IPR000073">
    <property type="entry name" value="AB_hydrolase_1"/>
</dbReference>
<dbReference type="InterPro" id="IPR029058">
    <property type="entry name" value="AB_hydrolase_fold"/>
</dbReference>
<feature type="domain" description="AB hydrolase-1" evidence="2">
    <location>
        <begin position="9"/>
        <end position="228"/>
    </location>
</feature>
<keyword evidence="4" id="KW-1185">Reference proteome</keyword>
<accession>A0ABT0SNY6</accession>
<dbReference type="Pfam" id="PF12697">
    <property type="entry name" value="Abhydrolase_6"/>
    <property type="match status" value="1"/>
</dbReference>
<evidence type="ECO:0000313" key="3">
    <source>
        <dbReference type="EMBL" id="MCL7929452.1"/>
    </source>
</evidence>
<protein>
    <submittedName>
        <fullName evidence="3">Alpha/beta fold hydrolase</fullName>
    </submittedName>
</protein>
<proteinExistence type="predicted"/>
<reference evidence="3" key="1">
    <citation type="submission" date="2022-05" db="EMBL/GenBank/DDBJ databases">
        <title>Halomonas geminus sp. nov. and Halomonas llamarensis sp. nov. isolated from high-altitude salars of the Atacama Desert.</title>
        <authorList>
            <person name="Hintersatz C."/>
            <person name="Rojas L.A."/>
            <person name="Wei T.-S."/>
            <person name="Kutschke S."/>
            <person name="Lehmann F."/>
            <person name="Jain R."/>
            <person name="Pollmann K."/>
        </authorList>
    </citation>
    <scope>NUCLEOTIDE SEQUENCE</scope>
    <source>
        <strain evidence="3">ATCHA</strain>
    </source>
</reference>
<gene>
    <name evidence="3" type="ORF">M8006_05530</name>
</gene>
<keyword evidence="1 3" id="KW-0378">Hydrolase</keyword>
<comment type="caution">
    <text evidence="3">The sequence shown here is derived from an EMBL/GenBank/DDBJ whole genome shotgun (WGS) entry which is preliminary data.</text>
</comment>
<dbReference type="EMBL" id="JAMJPJ010000005">
    <property type="protein sequence ID" value="MCL7929452.1"/>
    <property type="molecule type" value="Genomic_DNA"/>
</dbReference>
<dbReference type="InterPro" id="IPR050266">
    <property type="entry name" value="AB_hydrolase_sf"/>
</dbReference>
<sequence length="242" mass="26424">MPRPPSQRLVLLSGWGIDQRIWQPLESCWPASVEAHAVDWPGYGDMPALPDNATLDQLASTMAEQLPIDAIWVGWSLGGLLATALLDYLPAPRGLILIGTGERFYSDDGVTWSELASFRRAFSREPHATWRHFLRWQAQGEPNARQAHRQLQALLGDTPSANHSTLAQGLNWLATLDNGQRLHNAPCPVTRLIGEHDPLVSTSARDKAATLAKAGHCPMLSQPVQLAESLAAQAALAVKERA</sequence>
<organism evidence="3 4">
    <name type="scientific">Halomonas llamarensis</name>
    <dbReference type="NCBI Taxonomy" id="2945104"/>
    <lineage>
        <taxon>Bacteria</taxon>
        <taxon>Pseudomonadati</taxon>
        <taxon>Pseudomonadota</taxon>
        <taxon>Gammaproteobacteria</taxon>
        <taxon>Oceanospirillales</taxon>
        <taxon>Halomonadaceae</taxon>
        <taxon>Halomonas</taxon>
    </lineage>
</organism>
<evidence type="ECO:0000259" key="2">
    <source>
        <dbReference type="Pfam" id="PF12697"/>
    </source>
</evidence>
<dbReference type="RefSeq" id="WP_250080464.1">
    <property type="nucleotide sequence ID" value="NZ_JAMJPJ010000005.1"/>
</dbReference>
<name>A0ABT0SNY6_9GAMM</name>
<evidence type="ECO:0000313" key="4">
    <source>
        <dbReference type="Proteomes" id="UP001165308"/>
    </source>
</evidence>
<dbReference type="PANTHER" id="PTHR43798">
    <property type="entry name" value="MONOACYLGLYCEROL LIPASE"/>
    <property type="match status" value="1"/>
</dbReference>
<evidence type="ECO:0000256" key="1">
    <source>
        <dbReference type="ARBA" id="ARBA00022801"/>
    </source>
</evidence>